<gene>
    <name evidence="2" type="primary">mshA_1</name>
    <name evidence="2" type="ORF">SPACI_023870</name>
</gene>
<dbReference type="InterPro" id="IPR001296">
    <property type="entry name" value="Glyco_trans_1"/>
</dbReference>
<keyword evidence="2" id="KW-0328">Glycosyltransferase</keyword>
<dbReference type="PANTHER" id="PTHR12526">
    <property type="entry name" value="GLYCOSYLTRANSFERASE"/>
    <property type="match status" value="1"/>
</dbReference>
<sequence>MIANTVKKIAFLSTYPPRECGLATFTEDLVNELDKISSLQVSIIAVAKDEKYVDSRVKYTLDQEDRSSYAKAAQWANQHVELLVIEHEYGIFGGDCGDYILDLAQELKIPFIVTTHTVLLAPSSKQKNVLQELGRLSSKVVTMAKSSMPILTETYGIRTEKLVFIPHGVPNIKVNSREQLKLSYPDLQNKQVISSFGLISPAKGLEYGIRALAKVVPDFKNVIYLILGKTHPNVKKLMGESYRQSLIKLAAQLGVSKHVRFVDKYLTKEEVITYLQLSDIYLTPYLSAEQAVSGTLAYAMGYGRVIISTPYRYAQEMLGEGRGLLAQCKDADSLAACIRTVLNDPVRKKKMEQRTMAVGRTMMWENVANQYMELCLPAINRMNSQLYKNKRTSLPSMDNYVAFPFDLDPHKGMKAKL</sequence>
<dbReference type="Pfam" id="PF00534">
    <property type="entry name" value="Glycos_transf_1"/>
    <property type="match status" value="1"/>
</dbReference>
<feature type="domain" description="Glycosyl transferase family 1" evidence="1">
    <location>
        <begin position="188"/>
        <end position="354"/>
    </location>
</feature>
<dbReference type="Proteomes" id="UP000216052">
    <property type="component" value="Chromosome"/>
</dbReference>
<evidence type="ECO:0000313" key="2">
    <source>
        <dbReference type="EMBL" id="XFO72335.1"/>
    </source>
</evidence>
<accession>A0ABZ3J263</accession>
<dbReference type="PANTHER" id="PTHR12526:SF572">
    <property type="entry name" value="BLL5144 PROTEIN"/>
    <property type="match status" value="1"/>
</dbReference>
<dbReference type="EMBL" id="CP155571">
    <property type="protein sequence ID" value="XFO72335.1"/>
    <property type="molecule type" value="Genomic_DNA"/>
</dbReference>
<organism evidence="2 3">
    <name type="scientific">Sporomusa acidovorans (strain ATCC 49682 / DSM 3132 / Mol)</name>
    <dbReference type="NCBI Taxonomy" id="1123286"/>
    <lineage>
        <taxon>Bacteria</taxon>
        <taxon>Bacillati</taxon>
        <taxon>Bacillota</taxon>
        <taxon>Negativicutes</taxon>
        <taxon>Selenomonadales</taxon>
        <taxon>Sporomusaceae</taxon>
        <taxon>Sporomusa</taxon>
    </lineage>
</organism>
<reference evidence="2" key="1">
    <citation type="submission" date="2024-05" db="EMBL/GenBank/DDBJ databases">
        <title>Isolation and characterization of Sporomusa carbonis sp. nov., a carboxydotrophic hydrogenogen in the genus of Sporomusa isolated from a charcoal burning pile.</title>
        <authorList>
            <person name="Boeer T."/>
            <person name="Rosenbaum F."/>
            <person name="Eysell L."/>
            <person name="Mueller V."/>
            <person name="Daniel R."/>
            <person name="Poehlein A."/>
        </authorList>
    </citation>
    <scope>NUCLEOTIDE SEQUENCE [LARGE SCALE GENOMIC DNA]</scope>
    <source>
        <strain evidence="2">DSM 3132</strain>
    </source>
</reference>
<name>A0ABZ3J263_SPOA4</name>
<protein>
    <submittedName>
        <fullName evidence="2">D-inositol-3-phosphate glycosyltransferase</fullName>
        <ecNumber evidence="2">2.4.1.250</ecNumber>
    </submittedName>
</protein>
<evidence type="ECO:0000259" key="1">
    <source>
        <dbReference type="Pfam" id="PF00534"/>
    </source>
</evidence>
<dbReference type="CDD" id="cd03822">
    <property type="entry name" value="GT4_mannosyltransferase-like"/>
    <property type="match status" value="1"/>
</dbReference>
<keyword evidence="2" id="KW-0808">Transferase</keyword>
<dbReference type="EC" id="2.4.1.250" evidence="2"/>
<proteinExistence type="predicted"/>
<dbReference type="GO" id="GO:0102710">
    <property type="term" value="F:D-inositol-3-phosphate glycosyltransferase activity"/>
    <property type="evidence" value="ECO:0007669"/>
    <property type="project" value="UniProtKB-EC"/>
</dbReference>
<evidence type="ECO:0000313" key="3">
    <source>
        <dbReference type="Proteomes" id="UP000216052"/>
    </source>
</evidence>
<keyword evidence="3" id="KW-1185">Reference proteome</keyword>
<dbReference type="Gene3D" id="3.40.50.2000">
    <property type="entry name" value="Glycogen Phosphorylase B"/>
    <property type="match status" value="2"/>
</dbReference>
<dbReference type="SUPFAM" id="SSF53756">
    <property type="entry name" value="UDP-Glycosyltransferase/glycogen phosphorylase"/>
    <property type="match status" value="1"/>
</dbReference>